<name>A0ABT3ITE7_9BACT</name>
<dbReference type="PANTHER" id="PTHR36439">
    <property type="entry name" value="BLL4334 PROTEIN"/>
    <property type="match status" value="1"/>
</dbReference>
<dbReference type="RefSeq" id="WP_264734067.1">
    <property type="nucleotide sequence ID" value="NZ_JAPDNR010000001.1"/>
</dbReference>
<evidence type="ECO:0000313" key="2">
    <source>
        <dbReference type="Proteomes" id="UP001207742"/>
    </source>
</evidence>
<sequence length="177" mass="19567">MPRYIAFLRAINVGGNRIIKMEHLRTAMTDAGFKGIATYIQSGNVLFDSTSTNVASLTKKLEKLLHTTYGFEVPVMLRTVAEMTTVIAQTPFPGIVPDKTLQIYVMFLSQTPPENAAALVASFQSPATTIHLMDREIYFLVRKELVQGPLDVSQLDKKLGIPGTVRNWATVNKVIAL</sequence>
<dbReference type="PANTHER" id="PTHR36439:SF1">
    <property type="entry name" value="DUF1697 DOMAIN-CONTAINING PROTEIN"/>
    <property type="match status" value="1"/>
</dbReference>
<reference evidence="1 2" key="1">
    <citation type="submission" date="2022-10" db="EMBL/GenBank/DDBJ databases">
        <title>Chitinophaga nivalis PC15 sp. nov., isolated from Pyeongchang county, South Korea.</title>
        <authorList>
            <person name="Trinh H.N."/>
        </authorList>
    </citation>
    <scope>NUCLEOTIDE SEQUENCE [LARGE SCALE GENOMIC DNA]</scope>
    <source>
        <strain evidence="1 2">PC14</strain>
    </source>
</reference>
<dbReference type="Proteomes" id="UP001207742">
    <property type="component" value="Unassembled WGS sequence"/>
</dbReference>
<proteinExistence type="predicted"/>
<dbReference type="EMBL" id="JAPDNS010000002">
    <property type="protein sequence ID" value="MCW3487257.1"/>
    <property type="molecule type" value="Genomic_DNA"/>
</dbReference>
<dbReference type="InterPro" id="IPR012545">
    <property type="entry name" value="DUF1697"/>
</dbReference>
<keyword evidence="2" id="KW-1185">Reference proteome</keyword>
<organism evidence="1 2">
    <name type="scientific">Chitinophaga nivalis</name>
    <dbReference type="NCBI Taxonomy" id="2991709"/>
    <lineage>
        <taxon>Bacteria</taxon>
        <taxon>Pseudomonadati</taxon>
        <taxon>Bacteroidota</taxon>
        <taxon>Chitinophagia</taxon>
        <taxon>Chitinophagales</taxon>
        <taxon>Chitinophagaceae</taxon>
        <taxon>Chitinophaga</taxon>
    </lineage>
</organism>
<dbReference type="Pfam" id="PF08002">
    <property type="entry name" value="DUF1697"/>
    <property type="match status" value="1"/>
</dbReference>
<dbReference type="PIRSF" id="PIRSF008502">
    <property type="entry name" value="UCP008502"/>
    <property type="match status" value="1"/>
</dbReference>
<accession>A0ABT3ITE7</accession>
<evidence type="ECO:0000313" key="1">
    <source>
        <dbReference type="EMBL" id="MCW3487257.1"/>
    </source>
</evidence>
<protein>
    <submittedName>
        <fullName evidence="1">DUF1697 domain-containing protein</fullName>
    </submittedName>
</protein>
<dbReference type="SUPFAM" id="SSF160379">
    <property type="entry name" value="SP0830-like"/>
    <property type="match status" value="1"/>
</dbReference>
<gene>
    <name evidence="1" type="ORF">OL497_25390</name>
</gene>
<dbReference type="Gene3D" id="3.30.70.1280">
    <property type="entry name" value="SP0830-like domains"/>
    <property type="match status" value="1"/>
</dbReference>
<comment type="caution">
    <text evidence="1">The sequence shown here is derived from an EMBL/GenBank/DDBJ whole genome shotgun (WGS) entry which is preliminary data.</text>
</comment>